<gene>
    <name evidence="6" type="ORF">KASA_0Q02783G</name>
</gene>
<dbReference type="SMART" id="SM00132">
    <property type="entry name" value="LIM"/>
    <property type="match status" value="2"/>
</dbReference>
<dbReference type="InterPro" id="IPR001781">
    <property type="entry name" value="Znf_LIM"/>
</dbReference>
<dbReference type="Gene3D" id="2.10.110.10">
    <property type="entry name" value="Cysteine Rich Protein"/>
    <property type="match status" value="2"/>
</dbReference>
<accession>A0A1X7QWT1</accession>
<name>A0A1X7QWT1_9SACH</name>
<dbReference type="GO" id="GO:0046872">
    <property type="term" value="F:metal ion binding"/>
    <property type="evidence" value="ECO:0007669"/>
    <property type="project" value="UniProtKB-KW"/>
</dbReference>
<evidence type="ECO:0000313" key="6">
    <source>
        <dbReference type="EMBL" id="SMN17903.1"/>
    </source>
</evidence>
<dbReference type="PANTHER" id="PTHR24210:SF14">
    <property type="entry name" value="LIM ZINC-BINDING DOMAIN-CONTAINING PROTEIN"/>
    <property type="match status" value="1"/>
</dbReference>
<dbReference type="PROSITE" id="PS50023">
    <property type="entry name" value="LIM_DOMAIN_2"/>
    <property type="match status" value="1"/>
</dbReference>
<proteinExistence type="predicted"/>
<evidence type="ECO:0000313" key="7">
    <source>
        <dbReference type="Proteomes" id="UP000196158"/>
    </source>
</evidence>
<evidence type="ECO:0000256" key="4">
    <source>
        <dbReference type="PROSITE-ProRule" id="PRU00125"/>
    </source>
</evidence>
<dbReference type="SUPFAM" id="SSF57716">
    <property type="entry name" value="Glucocorticoid receptor-like (DNA-binding domain)"/>
    <property type="match status" value="1"/>
</dbReference>
<dbReference type="InterPro" id="IPR017351">
    <property type="entry name" value="PINCH-1-4-like"/>
</dbReference>
<dbReference type="Pfam" id="PF00412">
    <property type="entry name" value="LIM"/>
    <property type="match status" value="2"/>
</dbReference>
<evidence type="ECO:0000259" key="5">
    <source>
        <dbReference type="PROSITE" id="PS50023"/>
    </source>
</evidence>
<evidence type="ECO:0000256" key="1">
    <source>
        <dbReference type="ARBA" id="ARBA00022723"/>
    </source>
</evidence>
<keyword evidence="3 4" id="KW-0440">LIM domain</keyword>
<keyword evidence="1 4" id="KW-0479">Metal-binding</keyword>
<evidence type="ECO:0000256" key="3">
    <source>
        <dbReference type="ARBA" id="ARBA00023038"/>
    </source>
</evidence>
<reference evidence="6 7" key="1">
    <citation type="submission" date="2017-04" db="EMBL/GenBank/DDBJ databases">
        <authorList>
            <person name="Afonso C.L."/>
            <person name="Miller P.J."/>
            <person name="Scott M.A."/>
            <person name="Spackman E."/>
            <person name="Goraichik I."/>
            <person name="Dimitrov K.M."/>
            <person name="Suarez D.L."/>
            <person name="Swayne D.E."/>
        </authorList>
    </citation>
    <scope>NUCLEOTIDE SEQUENCE [LARGE SCALE GENOMIC DNA]</scope>
</reference>
<feature type="domain" description="LIM zinc-binding" evidence="5">
    <location>
        <begin position="264"/>
        <end position="335"/>
    </location>
</feature>
<dbReference type="STRING" id="1789683.A0A1X7QWT1"/>
<dbReference type="CDD" id="cd08368">
    <property type="entry name" value="LIM"/>
    <property type="match status" value="1"/>
</dbReference>
<dbReference type="GO" id="GO:0030695">
    <property type="term" value="F:GTPase regulator activity"/>
    <property type="evidence" value="ECO:0007669"/>
    <property type="project" value="UniProtKB-ARBA"/>
</dbReference>
<dbReference type="Proteomes" id="UP000196158">
    <property type="component" value="Unassembled WGS sequence"/>
</dbReference>
<protein>
    <submittedName>
        <fullName evidence="6">Similar to Saccharomyces cerevisiae YKR090W PXL1 LIM domain-containing protein that localizes to sites of polarized growth</fullName>
    </submittedName>
</protein>
<keyword evidence="2 4" id="KW-0862">Zinc</keyword>
<dbReference type="EMBL" id="FXLY01000002">
    <property type="protein sequence ID" value="SMN17903.1"/>
    <property type="molecule type" value="Genomic_DNA"/>
</dbReference>
<dbReference type="AlphaFoldDB" id="A0A1X7QWT1"/>
<dbReference type="OrthoDB" id="4066462at2759"/>
<dbReference type="PROSITE" id="PS00478">
    <property type="entry name" value="LIM_DOMAIN_1"/>
    <property type="match status" value="1"/>
</dbReference>
<evidence type="ECO:0000256" key="2">
    <source>
        <dbReference type="ARBA" id="ARBA00022833"/>
    </source>
</evidence>
<sequence>MGVLKTSPYPKVQMATLKKAGFQFNYKKIIKRSTVQPKKFSGYFDVEDTEDLLHKEDKKKDQLQFTCNVFELPVNTALRANMGSIIVNKEIKGNTPQLMHENNIFFHVDDHQDIEPAMSSDIEGVDSLLDYVTADDDTPVTTKGKMVHLDQIILLEGSPLKGKQNTIVQKNTLPTLIDLNGLTDDSITMLDSSIKVDKPMIQMQHFKEYEPTFLDSTDSLVANLSQSTVFKEGIQLIDTSSDEFEDIEIDKKNIAKMKWPTGMGPCRFCEEEIITNFDKRNKSLKPIYAKELHGQWHRGCFKCSDCSIKLDRHNQCYVYDDEPYCQLHYHEHNGSLCNICQGIIEGECLENHKRERFHIKCMECYVCNTLITNDYTLINGTVPICKEHDLETLAEQGIFEL</sequence>
<dbReference type="PANTHER" id="PTHR24210">
    <property type="entry name" value="LIM DOMAIN-CONTAINING PROTEIN"/>
    <property type="match status" value="1"/>
</dbReference>
<keyword evidence="7" id="KW-1185">Reference proteome</keyword>
<organism evidence="6 7">
    <name type="scientific">Maudiozyma saulgeensis</name>
    <dbReference type="NCBI Taxonomy" id="1789683"/>
    <lineage>
        <taxon>Eukaryota</taxon>
        <taxon>Fungi</taxon>
        <taxon>Dikarya</taxon>
        <taxon>Ascomycota</taxon>
        <taxon>Saccharomycotina</taxon>
        <taxon>Saccharomycetes</taxon>
        <taxon>Saccharomycetales</taxon>
        <taxon>Saccharomycetaceae</taxon>
        <taxon>Maudiozyma</taxon>
    </lineage>
</organism>